<sequence>MFTFTRRRILPVINAQICLYSETGKEIKPSLTAAEEELKGHSDVSGRLKSVEVSSADGIKWRTPWHQKEGQRYSVLRTFYSEHNNTKIMKFMQAPIDLSPSTLRKWWTNRKKLHEVIMQQYIPERNRTLGNELAAAHFIVHRGGSVKFFDQDFWIKANKFNQYELPDRFKADWYLQGIDCSNMELHYEGLVNLRDLEKTEWLSIKGCENMDDWCMDRISNIFGRTLLYLDLRECPNISHRGLGALTKMSKLKILYVDDITYTNEFEMTCLMLQQVLPDLDIRIE</sequence>
<dbReference type="Proteomes" id="UP001458880">
    <property type="component" value="Unassembled WGS sequence"/>
</dbReference>
<evidence type="ECO:0000313" key="4">
    <source>
        <dbReference type="Proteomes" id="UP001458880"/>
    </source>
</evidence>
<organism evidence="3 4">
    <name type="scientific">Popillia japonica</name>
    <name type="common">Japanese beetle</name>
    <dbReference type="NCBI Taxonomy" id="7064"/>
    <lineage>
        <taxon>Eukaryota</taxon>
        <taxon>Metazoa</taxon>
        <taxon>Ecdysozoa</taxon>
        <taxon>Arthropoda</taxon>
        <taxon>Hexapoda</taxon>
        <taxon>Insecta</taxon>
        <taxon>Pterygota</taxon>
        <taxon>Neoptera</taxon>
        <taxon>Endopterygota</taxon>
        <taxon>Coleoptera</taxon>
        <taxon>Polyphaga</taxon>
        <taxon>Scarabaeiformia</taxon>
        <taxon>Scarabaeidae</taxon>
        <taxon>Rutelinae</taxon>
        <taxon>Popillia</taxon>
    </lineage>
</organism>
<comment type="similarity">
    <text evidence="1">Belongs to the ATP synthase subunit s family.</text>
</comment>
<evidence type="ECO:0000313" key="3">
    <source>
        <dbReference type="EMBL" id="KAK9710241.1"/>
    </source>
</evidence>
<proteinExistence type="inferred from homology"/>
<gene>
    <name evidence="3" type="ORF">QE152_g26120</name>
</gene>
<comment type="caution">
    <text evidence="3">The sequence shown here is derived from an EMBL/GenBank/DDBJ whole genome shotgun (WGS) entry which is preliminary data.</text>
</comment>
<name>A0AAW1JZR6_POPJA</name>
<dbReference type="Gene3D" id="3.80.10.10">
    <property type="entry name" value="Ribonuclease Inhibitor"/>
    <property type="match status" value="1"/>
</dbReference>
<dbReference type="FunFam" id="3.80.10.10:FF:000168">
    <property type="entry name" value="Distal membrane arm assembly complex 2"/>
    <property type="match status" value="1"/>
</dbReference>
<protein>
    <recommendedName>
        <fullName evidence="2">ATP synthase subunit s-like protein</fullName>
    </recommendedName>
</protein>
<reference evidence="3 4" key="1">
    <citation type="journal article" date="2024" name="BMC Genomics">
        <title>De novo assembly and annotation of Popillia japonica's genome with initial clues to its potential as an invasive pest.</title>
        <authorList>
            <person name="Cucini C."/>
            <person name="Boschi S."/>
            <person name="Funari R."/>
            <person name="Cardaioli E."/>
            <person name="Iannotti N."/>
            <person name="Marturano G."/>
            <person name="Paoli F."/>
            <person name="Bruttini M."/>
            <person name="Carapelli A."/>
            <person name="Frati F."/>
            <person name="Nardi F."/>
        </authorList>
    </citation>
    <scope>NUCLEOTIDE SEQUENCE [LARGE SCALE GENOMIC DNA]</scope>
    <source>
        <strain evidence="3">DMR45628</strain>
    </source>
</reference>
<dbReference type="EMBL" id="JASPKY010000296">
    <property type="protein sequence ID" value="KAK9710241.1"/>
    <property type="molecule type" value="Genomic_DNA"/>
</dbReference>
<evidence type="ECO:0000256" key="1">
    <source>
        <dbReference type="ARBA" id="ARBA00006901"/>
    </source>
</evidence>
<dbReference type="SUPFAM" id="SSF52047">
    <property type="entry name" value="RNI-like"/>
    <property type="match status" value="1"/>
</dbReference>
<dbReference type="InterPro" id="IPR032675">
    <property type="entry name" value="LRR_dom_sf"/>
</dbReference>
<dbReference type="AlphaFoldDB" id="A0AAW1JZR6"/>
<keyword evidence="4" id="KW-1185">Reference proteome</keyword>
<accession>A0AAW1JZR6</accession>
<evidence type="ECO:0000256" key="2">
    <source>
        <dbReference type="ARBA" id="ARBA00076566"/>
    </source>
</evidence>